<dbReference type="EMBL" id="JAACFV010000076">
    <property type="protein sequence ID" value="KAF7507020.1"/>
    <property type="molecule type" value="Genomic_DNA"/>
</dbReference>
<dbReference type="PANTHER" id="PTHR47660:SF2">
    <property type="entry name" value="TRANSCRIPTION FACTOR WITH C2H2 AND ZN(2)-CYS(6) DNA BINDING DOMAIN (EUROFUNG)"/>
    <property type="match status" value="1"/>
</dbReference>
<gene>
    <name evidence="9" type="ORF">GJ744_011044</name>
</gene>
<comment type="caution">
    <text evidence="9">The sequence shown here is derived from an EMBL/GenBank/DDBJ whole genome shotgun (WGS) entry which is preliminary data.</text>
</comment>
<evidence type="ECO:0000256" key="3">
    <source>
        <dbReference type="ARBA" id="ARBA00023015"/>
    </source>
</evidence>
<feature type="compositionally biased region" description="Polar residues" evidence="7">
    <location>
        <begin position="229"/>
        <end position="241"/>
    </location>
</feature>
<dbReference type="OrthoDB" id="40579at2759"/>
<evidence type="ECO:0000313" key="10">
    <source>
        <dbReference type="Proteomes" id="UP000606974"/>
    </source>
</evidence>
<organism evidence="9 10">
    <name type="scientific">Endocarpon pusillum</name>
    <dbReference type="NCBI Taxonomy" id="364733"/>
    <lineage>
        <taxon>Eukaryota</taxon>
        <taxon>Fungi</taxon>
        <taxon>Dikarya</taxon>
        <taxon>Ascomycota</taxon>
        <taxon>Pezizomycotina</taxon>
        <taxon>Eurotiomycetes</taxon>
        <taxon>Chaetothyriomycetidae</taxon>
        <taxon>Verrucariales</taxon>
        <taxon>Verrucariaceae</taxon>
        <taxon>Endocarpon</taxon>
    </lineage>
</organism>
<keyword evidence="10" id="KW-1185">Reference proteome</keyword>
<keyword evidence="3" id="KW-0805">Transcription regulation</keyword>
<protein>
    <recommendedName>
        <fullName evidence="8">Zn(2)-C6 fungal-type domain-containing protein</fullName>
    </recommendedName>
</protein>
<keyword evidence="1" id="KW-0479">Metal-binding</keyword>
<evidence type="ECO:0000313" key="9">
    <source>
        <dbReference type="EMBL" id="KAF7507020.1"/>
    </source>
</evidence>
<keyword evidence="5" id="KW-0804">Transcription</keyword>
<dbReference type="InterPro" id="IPR001138">
    <property type="entry name" value="Zn2Cys6_DnaBD"/>
</dbReference>
<dbReference type="Pfam" id="PF00172">
    <property type="entry name" value="Zn_clus"/>
    <property type="match status" value="1"/>
</dbReference>
<dbReference type="GO" id="GO:0000981">
    <property type="term" value="F:DNA-binding transcription factor activity, RNA polymerase II-specific"/>
    <property type="evidence" value="ECO:0007669"/>
    <property type="project" value="InterPro"/>
</dbReference>
<proteinExistence type="predicted"/>
<evidence type="ECO:0000259" key="8">
    <source>
        <dbReference type="PROSITE" id="PS50048"/>
    </source>
</evidence>
<dbReference type="Proteomes" id="UP000606974">
    <property type="component" value="Unassembled WGS sequence"/>
</dbReference>
<evidence type="ECO:0000256" key="6">
    <source>
        <dbReference type="ARBA" id="ARBA00023242"/>
    </source>
</evidence>
<feature type="region of interest" description="Disordered" evidence="7">
    <location>
        <begin position="225"/>
        <end position="257"/>
    </location>
</feature>
<name>A0A8H7AKZ4_9EURO</name>
<evidence type="ECO:0000256" key="7">
    <source>
        <dbReference type="SAM" id="MobiDB-lite"/>
    </source>
</evidence>
<dbReference type="AlphaFoldDB" id="A0A8H7AKZ4"/>
<keyword evidence="6" id="KW-0539">Nucleus</keyword>
<evidence type="ECO:0000256" key="4">
    <source>
        <dbReference type="ARBA" id="ARBA00023125"/>
    </source>
</evidence>
<dbReference type="GO" id="GO:0006351">
    <property type="term" value="P:DNA-templated transcription"/>
    <property type="evidence" value="ECO:0007669"/>
    <property type="project" value="InterPro"/>
</dbReference>
<dbReference type="PROSITE" id="PS50048">
    <property type="entry name" value="ZN2_CY6_FUNGAL_2"/>
    <property type="match status" value="1"/>
</dbReference>
<keyword evidence="4" id="KW-0238">DNA-binding</keyword>
<evidence type="ECO:0000256" key="2">
    <source>
        <dbReference type="ARBA" id="ARBA00022833"/>
    </source>
</evidence>
<dbReference type="InterPro" id="IPR007219">
    <property type="entry name" value="XnlR_reg_dom"/>
</dbReference>
<dbReference type="GO" id="GO:0008270">
    <property type="term" value="F:zinc ion binding"/>
    <property type="evidence" value="ECO:0007669"/>
    <property type="project" value="InterPro"/>
</dbReference>
<keyword evidence="2" id="KW-0862">Zinc</keyword>
<dbReference type="InterPro" id="IPR036864">
    <property type="entry name" value="Zn2-C6_fun-type_DNA-bd_sf"/>
</dbReference>
<dbReference type="SMART" id="SM00066">
    <property type="entry name" value="GAL4"/>
    <property type="match status" value="1"/>
</dbReference>
<dbReference type="Gene3D" id="4.10.240.10">
    <property type="entry name" value="Zn(2)-C6 fungal-type DNA-binding domain"/>
    <property type="match status" value="1"/>
</dbReference>
<evidence type="ECO:0000256" key="5">
    <source>
        <dbReference type="ARBA" id="ARBA00023163"/>
    </source>
</evidence>
<dbReference type="PANTHER" id="PTHR47660">
    <property type="entry name" value="TRANSCRIPTION FACTOR WITH C2H2 AND ZN(2)-CYS(6) DNA BINDING DOMAIN (EUROFUNG)-RELATED-RELATED"/>
    <property type="match status" value="1"/>
</dbReference>
<evidence type="ECO:0000256" key="1">
    <source>
        <dbReference type="ARBA" id="ARBA00022723"/>
    </source>
</evidence>
<reference evidence="9" key="1">
    <citation type="submission" date="2020-02" db="EMBL/GenBank/DDBJ databases">
        <authorList>
            <person name="Palmer J.M."/>
        </authorList>
    </citation>
    <scope>NUCLEOTIDE SEQUENCE</scope>
    <source>
        <strain evidence="9">EPUS1.4</strain>
        <tissue evidence="9">Thallus</tissue>
    </source>
</reference>
<sequence length="884" mass="98647">MEGSVERMPIACVHCAKAKAKCDKKVPCSRCVTKQVLCQSRPTRRSANMATRRANAARSRPESFQSSARFHLSEFSQSDANRTMPGNDIDLDVFNLMNKGCSFGMPQFSGDASRRSHPSLNYTVPYVSGVPASEPEPELLRNGFSNSPPEVSASITPIEQDYPRLEELLQLPEHWDQAAYDRLLSMGGESDLSTTFAMANILDFMSPPQMANAFMEAPPKILPHPYRSAQPQQISPRSEPSSICPEGSMDLDSSAESVSGSDVADGLLASQESWPFFSCNRVPKSGCFPPATAAIYVEGLIQVLTAHDWPVLHDPQHRNAAMAANELLQQEEMLDPLAGHSNDSLNAAARAILHKACTTHRFEQGDQVAIQLPPADAIARFVESYISHHKAYYPCAADLTRSTVPMLQSNVQASRLLMLLTIAQGASFISIPSARYLASGMIEACRLFLFESIEKDILLSRDPTVLHSALLFTTAAAWSGDNWHMDIAMGQRGMYIAMMSHARMFNAQERHPTADEVHIHPNTAWEEWRIAEEKRRIAYSWVVVDQELSLFSDTTPLLNVVDLQVPMPGPEHLWAARSAEEWSSRRRELSENKSMEGLSLRDLFTSFVEGDLGTDTRLSPLQLRLLLHPLQTLVCQLRQFLSCLPESGRQSLGTSISKVAIKARLEEISTLLRQWYGFTDRHVRREGRTCWTTRANLIMYHLISLNARTSLDSIERFTRGEVQCASARQASQWLQTHCVDDAEQINFHCGQILRLVKSIPDNMRPPWWSGAVYRAALIAWATSMASIGARLSIDGVPEMDKPFAIDALDPEDTSIIQYLRYKEGVPMLSRSDGTLVGMHVPNHVLQHCISILDGDRSMRATEGIMRKLQSLLDRQKNSPFEAKS</sequence>
<dbReference type="PROSITE" id="PS00463">
    <property type="entry name" value="ZN2_CY6_FUNGAL_1"/>
    <property type="match status" value="1"/>
</dbReference>
<dbReference type="GO" id="GO:0003677">
    <property type="term" value="F:DNA binding"/>
    <property type="evidence" value="ECO:0007669"/>
    <property type="project" value="UniProtKB-KW"/>
</dbReference>
<accession>A0A8H7AKZ4</accession>
<dbReference type="Pfam" id="PF04082">
    <property type="entry name" value="Fungal_trans"/>
    <property type="match status" value="1"/>
</dbReference>
<feature type="domain" description="Zn(2)-C6 fungal-type" evidence="8">
    <location>
        <begin position="11"/>
        <end position="38"/>
    </location>
</feature>
<dbReference type="SUPFAM" id="SSF57701">
    <property type="entry name" value="Zn2/Cys6 DNA-binding domain"/>
    <property type="match status" value="1"/>
</dbReference>